<dbReference type="EMBL" id="JAINUG010000116">
    <property type="protein sequence ID" value="KAJ8395507.1"/>
    <property type="molecule type" value="Genomic_DNA"/>
</dbReference>
<dbReference type="AlphaFoldDB" id="A0AAD7S3Z6"/>
<organism evidence="2 3">
    <name type="scientific">Aldrovandia affinis</name>
    <dbReference type="NCBI Taxonomy" id="143900"/>
    <lineage>
        <taxon>Eukaryota</taxon>
        <taxon>Metazoa</taxon>
        <taxon>Chordata</taxon>
        <taxon>Craniata</taxon>
        <taxon>Vertebrata</taxon>
        <taxon>Euteleostomi</taxon>
        <taxon>Actinopterygii</taxon>
        <taxon>Neopterygii</taxon>
        <taxon>Teleostei</taxon>
        <taxon>Notacanthiformes</taxon>
        <taxon>Halosauridae</taxon>
        <taxon>Aldrovandia</taxon>
    </lineage>
</organism>
<protein>
    <submittedName>
        <fullName evidence="2">Uncharacterized protein</fullName>
    </submittedName>
</protein>
<name>A0AAD7S3Z6_9TELE</name>
<comment type="caution">
    <text evidence="2">The sequence shown here is derived from an EMBL/GenBank/DDBJ whole genome shotgun (WGS) entry which is preliminary data.</text>
</comment>
<gene>
    <name evidence="2" type="ORF">AAFF_G00032410</name>
</gene>
<keyword evidence="3" id="KW-1185">Reference proteome</keyword>
<reference evidence="2" key="1">
    <citation type="journal article" date="2023" name="Science">
        <title>Genome structures resolve the early diversification of teleost fishes.</title>
        <authorList>
            <person name="Parey E."/>
            <person name="Louis A."/>
            <person name="Montfort J."/>
            <person name="Bouchez O."/>
            <person name="Roques C."/>
            <person name="Iampietro C."/>
            <person name="Lluch J."/>
            <person name="Castinel A."/>
            <person name="Donnadieu C."/>
            <person name="Desvignes T."/>
            <person name="Floi Bucao C."/>
            <person name="Jouanno E."/>
            <person name="Wen M."/>
            <person name="Mejri S."/>
            <person name="Dirks R."/>
            <person name="Jansen H."/>
            <person name="Henkel C."/>
            <person name="Chen W.J."/>
            <person name="Zahm M."/>
            <person name="Cabau C."/>
            <person name="Klopp C."/>
            <person name="Thompson A.W."/>
            <person name="Robinson-Rechavi M."/>
            <person name="Braasch I."/>
            <person name="Lecointre G."/>
            <person name="Bobe J."/>
            <person name="Postlethwait J.H."/>
            <person name="Berthelot C."/>
            <person name="Roest Crollius H."/>
            <person name="Guiguen Y."/>
        </authorList>
    </citation>
    <scope>NUCLEOTIDE SEQUENCE</scope>
    <source>
        <strain evidence="2">NC1722</strain>
    </source>
</reference>
<feature type="region of interest" description="Disordered" evidence="1">
    <location>
        <begin position="1"/>
        <end position="66"/>
    </location>
</feature>
<evidence type="ECO:0000256" key="1">
    <source>
        <dbReference type="SAM" id="MobiDB-lite"/>
    </source>
</evidence>
<feature type="region of interest" description="Disordered" evidence="1">
    <location>
        <begin position="104"/>
        <end position="172"/>
    </location>
</feature>
<evidence type="ECO:0000313" key="3">
    <source>
        <dbReference type="Proteomes" id="UP001221898"/>
    </source>
</evidence>
<sequence>MMEKVKPEEFGESSPVGEACGSPRHDTSCAGLAVEGGEACGKQEGTTATEATAGSPRGGEAVSRDRGTAAVIIINGVTKETAYSSTHELKRDVPALELAAGGGGTARIKAGEHETDGSHTVRTTELRRPPAVLPPPARDPLSETRMVQLSPPAFPVPARGCSTATWRSRWPP</sequence>
<feature type="compositionally biased region" description="Low complexity" evidence="1">
    <location>
        <begin position="44"/>
        <end position="54"/>
    </location>
</feature>
<feature type="compositionally biased region" description="Basic and acidic residues" evidence="1">
    <location>
        <begin position="109"/>
        <end position="128"/>
    </location>
</feature>
<dbReference type="Proteomes" id="UP001221898">
    <property type="component" value="Unassembled WGS sequence"/>
</dbReference>
<proteinExistence type="predicted"/>
<accession>A0AAD7S3Z6</accession>
<evidence type="ECO:0000313" key="2">
    <source>
        <dbReference type="EMBL" id="KAJ8395507.1"/>
    </source>
</evidence>